<dbReference type="Proteomes" id="UP000694390">
    <property type="component" value="Unassembled WGS sequence"/>
</dbReference>
<dbReference type="AlphaFoldDB" id="A0A8C4WD16"/>
<dbReference type="Ensembl" id="ENSGEVT00005016560.1">
    <property type="protein sequence ID" value="ENSGEVP00005015759.1"/>
    <property type="gene ID" value="ENSGEVG00005011208.1"/>
</dbReference>
<evidence type="ECO:0000256" key="2">
    <source>
        <dbReference type="ARBA" id="ARBA00022525"/>
    </source>
</evidence>
<dbReference type="PROSITE" id="PS51465">
    <property type="entry name" value="KAZAL_2"/>
    <property type="match status" value="1"/>
</dbReference>
<sequence length="68" mass="7424">HKIYSNPKAANTLKGNPRKIACPRIYAPVCGTNGVTYDNECLLCAEILGGQTFWPEGHMWLGKLHAGP</sequence>
<dbReference type="PANTHER" id="PTHR21312">
    <property type="entry name" value="SERINE PROTEASE INHIBITOR"/>
    <property type="match status" value="1"/>
</dbReference>
<dbReference type="SMART" id="SM00280">
    <property type="entry name" value="KAZAL"/>
    <property type="match status" value="1"/>
</dbReference>
<feature type="domain" description="Kazal-like" evidence="6">
    <location>
        <begin position="9"/>
        <end position="68"/>
    </location>
</feature>
<dbReference type="OrthoDB" id="126772at2759"/>
<dbReference type="Gene3D" id="3.30.60.30">
    <property type="match status" value="1"/>
</dbReference>
<evidence type="ECO:0000313" key="7">
    <source>
        <dbReference type="Ensembl" id="ENSGEVP00005015759.1"/>
    </source>
</evidence>
<protein>
    <recommendedName>
        <fullName evidence="6">Kazal-like domain-containing protein</fullName>
    </recommendedName>
</protein>
<dbReference type="PROSITE" id="PS00282">
    <property type="entry name" value="KAZAL_1"/>
    <property type="match status" value="1"/>
</dbReference>
<name>A0A8C4WD16_9SAUR</name>
<proteinExistence type="predicted"/>
<dbReference type="PANTHER" id="PTHR21312:SF28">
    <property type="entry name" value="OVOINHIBITOR-RELATED"/>
    <property type="match status" value="1"/>
</dbReference>
<dbReference type="InterPro" id="IPR036058">
    <property type="entry name" value="Kazal_dom_sf"/>
</dbReference>
<keyword evidence="5" id="KW-1015">Disulfide bond</keyword>
<reference evidence="7" key="2">
    <citation type="submission" date="2025-09" db="UniProtKB">
        <authorList>
            <consortium name="Ensembl"/>
        </authorList>
    </citation>
    <scope>IDENTIFICATION</scope>
</reference>
<evidence type="ECO:0000256" key="5">
    <source>
        <dbReference type="ARBA" id="ARBA00023157"/>
    </source>
</evidence>
<evidence type="ECO:0000313" key="8">
    <source>
        <dbReference type="Proteomes" id="UP000694390"/>
    </source>
</evidence>
<accession>A0A8C4WD16</accession>
<reference evidence="7" key="1">
    <citation type="submission" date="2025-08" db="UniProtKB">
        <authorList>
            <consortium name="Ensembl"/>
        </authorList>
    </citation>
    <scope>IDENTIFICATION</scope>
</reference>
<dbReference type="Pfam" id="PF00050">
    <property type="entry name" value="Kazal_1"/>
    <property type="match status" value="1"/>
</dbReference>
<organism evidence="7 8">
    <name type="scientific">Gopherus evgoodei</name>
    <name type="common">Goodes thornscrub tortoise</name>
    <dbReference type="NCBI Taxonomy" id="1825980"/>
    <lineage>
        <taxon>Eukaryota</taxon>
        <taxon>Metazoa</taxon>
        <taxon>Chordata</taxon>
        <taxon>Craniata</taxon>
        <taxon>Vertebrata</taxon>
        <taxon>Euteleostomi</taxon>
        <taxon>Archelosauria</taxon>
        <taxon>Testudinata</taxon>
        <taxon>Testudines</taxon>
        <taxon>Cryptodira</taxon>
        <taxon>Durocryptodira</taxon>
        <taxon>Testudinoidea</taxon>
        <taxon>Testudinidae</taxon>
        <taxon>Gopherus</taxon>
    </lineage>
</organism>
<evidence type="ECO:0000256" key="1">
    <source>
        <dbReference type="ARBA" id="ARBA00004613"/>
    </source>
</evidence>
<evidence type="ECO:0000259" key="6">
    <source>
        <dbReference type="PROSITE" id="PS51465"/>
    </source>
</evidence>
<dbReference type="GeneTree" id="ENSGT01120000277262"/>
<dbReference type="InterPro" id="IPR002350">
    <property type="entry name" value="Kazal_dom"/>
</dbReference>
<keyword evidence="2" id="KW-0964">Secreted</keyword>
<dbReference type="GO" id="GO:0005576">
    <property type="term" value="C:extracellular region"/>
    <property type="evidence" value="ECO:0007669"/>
    <property type="project" value="UniProtKB-SubCell"/>
</dbReference>
<evidence type="ECO:0000256" key="3">
    <source>
        <dbReference type="ARBA" id="ARBA00022690"/>
    </source>
</evidence>
<keyword evidence="4" id="KW-0722">Serine protease inhibitor</keyword>
<dbReference type="PRINTS" id="PR00290">
    <property type="entry name" value="KAZALINHBTR"/>
</dbReference>
<comment type="subcellular location">
    <subcellularLocation>
        <location evidence="1">Secreted</location>
    </subcellularLocation>
</comment>
<evidence type="ECO:0000256" key="4">
    <source>
        <dbReference type="ARBA" id="ARBA00022900"/>
    </source>
</evidence>
<keyword evidence="3" id="KW-0646">Protease inhibitor</keyword>
<dbReference type="SUPFAM" id="SSF100895">
    <property type="entry name" value="Kazal-type serine protease inhibitors"/>
    <property type="match status" value="1"/>
</dbReference>
<dbReference type="GO" id="GO:0004867">
    <property type="term" value="F:serine-type endopeptidase inhibitor activity"/>
    <property type="evidence" value="ECO:0007669"/>
    <property type="project" value="UniProtKB-KW"/>
</dbReference>
<keyword evidence="8" id="KW-1185">Reference proteome</keyword>
<dbReference type="InterPro" id="IPR001239">
    <property type="entry name" value="Prot_inh_Kazal-m"/>
</dbReference>